<dbReference type="RefSeq" id="WP_183965019.1">
    <property type="nucleotide sequence ID" value="NZ_BAABBZ010000018.1"/>
</dbReference>
<comment type="caution">
    <text evidence="2">The sequence shown here is derived from an EMBL/GenBank/DDBJ whole genome shotgun (WGS) entry which is preliminary data.</text>
</comment>
<keyword evidence="3" id="KW-1185">Reference proteome</keyword>
<keyword evidence="1" id="KW-0472">Membrane</keyword>
<dbReference type="EMBL" id="JACIEJ010000004">
    <property type="protein sequence ID" value="MBB3985437.1"/>
    <property type="molecule type" value="Genomic_DNA"/>
</dbReference>
<protein>
    <recommendedName>
        <fullName evidence="4">Glyceraldehyde-3-phosphate dehydrogenase</fullName>
    </recommendedName>
</protein>
<name>A0A7W6DR94_9RHOB</name>
<accession>A0A7W6DR94</accession>
<reference evidence="2 3" key="1">
    <citation type="submission" date="2020-08" db="EMBL/GenBank/DDBJ databases">
        <title>Genomic Encyclopedia of Type Strains, Phase IV (KMG-IV): sequencing the most valuable type-strain genomes for metagenomic binning, comparative biology and taxonomic classification.</title>
        <authorList>
            <person name="Goeker M."/>
        </authorList>
    </citation>
    <scope>NUCLEOTIDE SEQUENCE [LARGE SCALE GENOMIC DNA]</scope>
    <source>
        <strain evidence="2 3">DSM 102235</strain>
    </source>
</reference>
<proteinExistence type="predicted"/>
<gene>
    <name evidence="2" type="ORF">GGQ68_001770</name>
</gene>
<sequence>MTNQLAIVLGLMIALLFGVDFLMFDGEGTLFLARKLYWLIDYLAFWR</sequence>
<evidence type="ECO:0000313" key="3">
    <source>
        <dbReference type="Proteomes" id="UP000541426"/>
    </source>
</evidence>
<keyword evidence="1" id="KW-0812">Transmembrane</keyword>
<evidence type="ECO:0000256" key="1">
    <source>
        <dbReference type="SAM" id="Phobius"/>
    </source>
</evidence>
<evidence type="ECO:0000313" key="2">
    <source>
        <dbReference type="EMBL" id="MBB3985437.1"/>
    </source>
</evidence>
<feature type="transmembrane region" description="Helical" evidence="1">
    <location>
        <begin position="6"/>
        <end position="24"/>
    </location>
</feature>
<evidence type="ECO:0008006" key="4">
    <source>
        <dbReference type="Google" id="ProtNLM"/>
    </source>
</evidence>
<keyword evidence="1" id="KW-1133">Transmembrane helix</keyword>
<dbReference type="AlphaFoldDB" id="A0A7W6DR94"/>
<dbReference type="Proteomes" id="UP000541426">
    <property type="component" value="Unassembled WGS sequence"/>
</dbReference>
<organism evidence="2 3">
    <name type="scientific">Sagittula marina</name>
    <dbReference type="NCBI Taxonomy" id="943940"/>
    <lineage>
        <taxon>Bacteria</taxon>
        <taxon>Pseudomonadati</taxon>
        <taxon>Pseudomonadota</taxon>
        <taxon>Alphaproteobacteria</taxon>
        <taxon>Rhodobacterales</taxon>
        <taxon>Roseobacteraceae</taxon>
        <taxon>Sagittula</taxon>
    </lineage>
</organism>